<evidence type="ECO:0000256" key="4">
    <source>
        <dbReference type="ARBA" id="ARBA00022664"/>
    </source>
</evidence>
<evidence type="ECO:0000256" key="1">
    <source>
        <dbReference type="ARBA" id="ARBA00004123"/>
    </source>
</evidence>
<keyword evidence="7" id="KW-0508">mRNA splicing</keyword>
<dbReference type="InterPro" id="IPR003107">
    <property type="entry name" value="HAT"/>
</dbReference>
<evidence type="ECO:0000256" key="10">
    <source>
        <dbReference type="ARBA" id="ARBA00067212"/>
    </source>
</evidence>
<dbReference type="PANTHER" id="PTHR11246">
    <property type="entry name" value="PRE-MRNA SPLICING FACTOR"/>
    <property type="match status" value="1"/>
</dbReference>
<evidence type="ECO:0000259" key="13">
    <source>
        <dbReference type="Pfam" id="PF23231"/>
    </source>
</evidence>
<feature type="compositionally biased region" description="Acidic residues" evidence="11">
    <location>
        <begin position="866"/>
        <end position="880"/>
    </location>
</feature>
<proteinExistence type="inferred from homology"/>
<dbReference type="FunFam" id="1.25.40.10:FF:000023">
    <property type="entry name" value="Pre-mRNA-splicing factor SYF1"/>
    <property type="match status" value="1"/>
</dbReference>
<gene>
    <name evidence="15" type="primary">ga06598</name>
    <name evidence="15" type="ORF">PR202_ga06598</name>
</gene>
<feature type="domain" description="Pre-mRNA-splicing factor Syf1/CRNKL1-like C-terminal HAT-repeats" evidence="13">
    <location>
        <begin position="426"/>
        <end position="820"/>
    </location>
</feature>
<dbReference type="GO" id="GO:0000349">
    <property type="term" value="P:generation of catalytic spliceosome for first transesterification step"/>
    <property type="evidence" value="ECO:0007669"/>
    <property type="project" value="TreeGrafter"/>
</dbReference>
<dbReference type="InterPro" id="IPR045075">
    <property type="entry name" value="Syf1-like"/>
</dbReference>
<dbReference type="InterPro" id="IPR011990">
    <property type="entry name" value="TPR-like_helical_dom_sf"/>
</dbReference>
<feature type="compositionally biased region" description="Polar residues" evidence="11">
    <location>
        <begin position="855"/>
        <end position="864"/>
    </location>
</feature>
<organism evidence="15 16">
    <name type="scientific">Eleusine coracana subsp. coracana</name>
    <dbReference type="NCBI Taxonomy" id="191504"/>
    <lineage>
        <taxon>Eukaryota</taxon>
        <taxon>Viridiplantae</taxon>
        <taxon>Streptophyta</taxon>
        <taxon>Embryophyta</taxon>
        <taxon>Tracheophyta</taxon>
        <taxon>Spermatophyta</taxon>
        <taxon>Magnoliopsida</taxon>
        <taxon>Liliopsida</taxon>
        <taxon>Poales</taxon>
        <taxon>Poaceae</taxon>
        <taxon>PACMAD clade</taxon>
        <taxon>Chloridoideae</taxon>
        <taxon>Cynodonteae</taxon>
        <taxon>Eleusininae</taxon>
        <taxon>Eleusine</taxon>
    </lineage>
</organism>
<evidence type="ECO:0000256" key="5">
    <source>
        <dbReference type="ARBA" id="ARBA00022728"/>
    </source>
</evidence>
<evidence type="ECO:0000313" key="15">
    <source>
        <dbReference type="EMBL" id="GJM90331.1"/>
    </source>
</evidence>
<name>A0AAV5BVC2_ELECO</name>
<dbReference type="FunFam" id="1.25.40.10:FF:000390">
    <property type="entry name" value="Tetratricopeptide repeat (TPR)-like superfamily protein"/>
    <property type="match status" value="1"/>
</dbReference>
<comment type="caution">
    <text evidence="15">The sequence shown here is derived from an EMBL/GenBank/DDBJ whole genome shotgun (WGS) entry which is preliminary data.</text>
</comment>
<sequence>MPAAGPVAVAAGAAGPKPAPAPAVGISPELYPSEDDLPYEEEILREPFKLKGWWRYLVARATAPFAKRAIIYERAVKALPGSYKLWHAYLRERLDHARPHPIDHPAYSSLNNTFERALATMHKMPRIWVLYLTSLLDQRLLTRSRRSFDRALRALPVTQHDRIWPLYLRLASLPACPVETSFRVFRRYLQFDPSHAEDFINFLISANRWQEAADRLASVLNDDGFRSVKGKTRHQLWLELCEILTKHADEVAGLKVDAILRGGIRKFTDEVGKLWTSLADYYVRRGLFEKARDVFEEGVSSVVTVKEFSVVFEAYTQFEQSMLAAKLEAAEEDADEDEDEGGRKNGMDKLSKKFLEGFWLNAEDDTDLRLARFERLLDRRPELLSSVLLRQNPHNVEEWHRRVKLFEKDPARQVATYVEAVKTVDPMKAVGKPHTLWVAFAKMYEKHNRLDSAEDIFKRATQVNYKAVDHLASIWCEWAEMELRHNNFDKAIELMRQATAEPSVEVKRRAAAEGNEPVQMKVHKSLKLWSFYVDLEESLGTLESTRAVYERILDLRIATPQIILNYAYLLEEHKYFEDAFKVYERGVKIFKYPHVKSIWVTYLSKFVKRYQRSKIERARELFHEAVQQAPPTEKKVLYLQWAKFEEDYGLAKRAMNVYDEAVRAVPNSERMSMYEIYIARAAELFGVPRTRQIYEQAIESGLPDKDVLTMCMRFAELERSLGEIDRSRAIYVHASNYADPNTHSDFWKKWNDFEIQHGNEDTFREMLRIKRTVAASRSQTHFILPEYLMQRDQRLNLDEAVDTLTRAGVPQDEMAALERQLAPEPSTTPAAVPSTATASANRMMNFVSAGVEAQAESSRQQVGNNEDIELPDESDDEEADVQIAERSVPAAVFGELGKRAAENREESSSAQENEQLGALERIKRRRQ</sequence>
<evidence type="ECO:0000313" key="16">
    <source>
        <dbReference type="Proteomes" id="UP001054889"/>
    </source>
</evidence>
<dbReference type="Gene3D" id="1.25.40.10">
    <property type="entry name" value="Tetratricopeptide repeat domain"/>
    <property type="match status" value="4"/>
</dbReference>
<evidence type="ECO:0000256" key="8">
    <source>
        <dbReference type="ARBA" id="ARBA00023242"/>
    </source>
</evidence>
<keyword evidence="5" id="KW-0747">Spliceosome</keyword>
<evidence type="ECO:0000256" key="2">
    <source>
        <dbReference type="ARBA" id="ARBA00008644"/>
    </source>
</evidence>
<evidence type="ECO:0000256" key="3">
    <source>
        <dbReference type="ARBA" id="ARBA00011524"/>
    </source>
</evidence>
<dbReference type="InterPro" id="IPR056350">
    <property type="entry name" value="HAT_Syf1_central"/>
</dbReference>
<protein>
    <recommendedName>
        <fullName evidence="9">Pre-mRNA-splicing factor SYF1</fullName>
    </recommendedName>
    <alternativeName>
        <fullName evidence="10">Pre-mRNA-splicing factor syf1</fullName>
    </alternativeName>
</protein>
<evidence type="ECO:0000256" key="9">
    <source>
        <dbReference type="ARBA" id="ARBA00039472"/>
    </source>
</evidence>
<keyword evidence="8" id="KW-0539">Nucleus</keyword>
<comment type="subunit">
    <text evidence="3">Associated with the spliceosome.</text>
</comment>
<evidence type="ECO:0000259" key="12">
    <source>
        <dbReference type="Pfam" id="PF23220"/>
    </source>
</evidence>
<dbReference type="SUPFAM" id="SSF48452">
    <property type="entry name" value="TPR-like"/>
    <property type="match status" value="4"/>
</dbReference>
<dbReference type="GO" id="GO:0071007">
    <property type="term" value="C:U2-type catalytic step 2 spliceosome"/>
    <property type="evidence" value="ECO:0007669"/>
    <property type="project" value="TreeGrafter"/>
</dbReference>
<dbReference type="GO" id="GO:0000974">
    <property type="term" value="C:Prp19 complex"/>
    <property type="evidence" value="ECO:0007669"/>
    <property type="project" value="TreeGrafter"/>
</dbReference>
<feature type="compositionally biased region" description="Basic and acidic residues" evidence="11">
    <location>
        <begin position="898"/>
        <end position="907"/>
    </location>
</feature>
<dbReference type="PANTHER" id="PTHR11246:SF5">
    <property type="entry name" value="PRE-MRNA-SPLICING FACTOR SYF1"/>
    <property type="match status" value="1"/>
</dbReference>
<keyword evidence="16" id="KW-1185">Reference proteome</keyword>
<evidence type="ECO:0000256" key="11">
    <source>
        <dbReference type="SAM" id="MobiDB-lite"/>
    </source>
</evidence>
<dbReference type="InterPro" id="IPR055430">
    <property type="entry name" value="HAT_Syf1_CNRKL1_C"/>
</dbReference>
<feature type="domain" description="Pre-mRNA-splicing factor Syf1-like N-terminal HAT-repeats" evidence="14">
    <location>
        <begin position="35"/>
        <end position="193"/>
    </location>
</feature>
<dbReference type="Pfam" id="PF23220">
    <property type="entry name" value="HAT_Syf1_M"/>
    <property type="match status" value="1"/>
</dbReference>
<reference evidence="15" key="2">
    <citation type="submission" date="2021-12" db="EMBL/GenBank/DDBJ databases">
        <title>Resequencing data analysis of finger millet.</title>
        <authorList>
            <person name="Hatakeyama M."/>
            <person name="Aluri S."/>
            <person name="Balachadran M.T."/>
            <person name="Sivarajan S.R."/>
            <person name="Poveda L."/>
            <person name="Shimizu-Inatsugi R."/>
            <person name="Schlapbach R."/>
            <person name="Sreeman S.M."/>
            <person name="Shimizu K.K."/>
        </authorList>
    </citation>
    <scope>NUCLEOTIDE SEQUENCE</scope>
</reference>
<comment type="subcellular location">
    <subcellularLocation>
        <location evidence="1">Nucleus</location>
    </subcellularLocation>
</comment>
<dbReference type="EMBL" id="BQKI01000003">
    <property type="protein sequence ID" value="GJM90331.1"/>
    <property type="molecule type" value="Genomic_DNA"/>
</dbReference>
<dbReference type="GO" id="GO:0071014">
    <property type="term" value="C:post-mRNA release spliceosomal complex"/>
    <property type="evidence" value="ECO:0007669"/>
    <property type="project" value="TreeGrafter"/>
</dbReference>
<comment type="similarity">
    <text evidence="2">Belongs to the crooked-neck family.</text>
</comment>
<dbReference type="Pfam" id="PF23233">
    <property type="entry name" value="HAT_Syf1_CNRKL1_N"/>
    <property type="match status" value="1"/>
</dbReference>
<feature type="region of interest" description="Disordered" evidence="11">
    <location>
        <begin position="851"/>
        <end position="880"/>
    </location>
</feature>
<keyword evidence="6" id="KW-0677">Repeat</keyword>
<dbReference type="FunFam" id="1.25.40.10:FF:000182">
    <property type="entry name" value="Pre-mRNA-splicing factor SYF1"/>
    <property type="match status" value="1"/>
</dbReference>
<dbReference type="FunFam" id="1.25.40.10:FF:000680">
    <property type="entry name" value="Pre-mRNA-splicing factor SYF1"/>
    <property type="match status" value="1"/>
</dbReference>
<reference evidence="15" key="1">
    <citation type="journal article" date="2018" name="DNA Res.">
        <title>Multiple hybrid de novo genome assembly of finger millet, an orphan allotetraploid crop.</title>
        <authorList>
            <person name="Hatakeyama M."/>
            <person name="Aluri S."/>
            <person name="Balachadran M.T."/>
            <person name="Sivarajan S.R."/>
            <person name="Patrignani A."/>
            <person name="Gruter S."/>
            <person name="Poveda L."/>
            <person name="Shimizu-Inatsugi R."/>
            <person name="Baeten J."/>
            <person name="Francoijs K.J."/>
            <person name="Nataraja K.N."/>
            <person name="Reddy Y.A.N."/>
            <person name="Phadnis S."/>
            <person name="Ravikumar R.L."/>
            <person name="Schlapbach R."/>
            <person name="Sreeman S.M."/>
            <person name="Shimizu K.K."/>
        </authorList>
    </citation>
    <scope>NUCLEOTIDE SEQUENCE</scope>
</reference>
<dbReference type="AlphaFoldDB" id="A0AAV5BVC2"/>
<feature type="domain" description="Pre-mRNA-splicing factor SYF1 central HAT repeats" evidence="12">
    <location>
        <begin position="197"/>
        <end position="424"/>
    </location>
</feature>
<evidence type="ECO:0000256" key="6">
    <source>
        <dbReference type="ARBA" id="ARBA00022737"/>
    </source>
</evidence>
<dbReference type="FunFam" id="1.25.40.10:FF:000038">
    <property type="entry name" value="Putative pre-mRNA-splicing factor SYF1"/>
    <property type="match status" value="1"/>
</dbReference>
<dbReference type="SMART" id="SM00386">
    <property type="entry name" value="HAT"/>
    <property type="match status" value="10"/>
</dbReference>
<keyword evidence="4" id="KW-0507">mRNA processing</keyword>
<dbReference type="InterPro" id="IPR055433">
    <property type="entry name" value="HAT_Syf1-like_N"/>
</dbReference>
<evidence type="ECO:0000259" key="14">
    <source>
        <dbReference type="Pfam" id="PF23233"/>
    </source>
</evidence>
<accession>A0AAV5BVC2</accession>
<dbReference type="Pfam" id="PF23231">
    <property type="entry name" value="HAT_Syf1_CNRKL1_C"/>
    <property type="match status" value="1"/>
</dbReference>
<feature type="region of interest" description="Disordered" evidence="11">
    <location>
        <begin position="898"/>
        <end position="927"/>
    </location>
</feature>
<evidence type="ECO:0000256" key="7">
    <source>
        <dbReference type="ARBA" id="ARBA00023187"/>
    </source>
</evidence>
<dbReference type="Proteomes" id="UP001054889">
    <property type="component" value="Unassembled WGS sequence"/>
</dbReference>